<dbReference type="Gene3D" id="3.30.1370.110">
    <property type="match status" value="1"/>
</dbReference>
<evidence type="ECO:0000313" key="4">
    <source>
        <dbReference type="EMBL" id="GIM06212.1"/>
    </source>
</evidence>
<organism evidence="3 5">
    <name type="scientific">Volvox reticuliferus</name>
    <dbReference type="NCBI Taxonomy" id="1737510"/>
    <lineage>
        <taxon>Eukaryota</taxon>
        <taxon>Viridiplantae</taxon>
        <taxon>Chlorophyta</taxon>
        <taxon>core chlorophytes</taxon>
        <taxon>Chlorophyceae</taxon>
        <taxon>CS clade</taxon>
        <taxon>Chlamydomonadales</taxon>
        <taxon>Volvocaceae</taxon>
        <taxon>Volvox</taxon>
    </lineage>
</organism>
<dbReference type="SUPFAM" id="SSF160443">
    <property type="entry name" value="SMR domain-like"/>
    <property type="match status" value="1"/>
</dbReference>
<keyword evidence="5" id="KW-1185">Reference proteome</keyword>
<dbReference type="InterPro" id="IPR002625">
    <property type="entry name" value="Smr_dom"/>
</dbReference>
<dbReference type="OrthoDB" id="3231855at2759"/>
<feature type="region of interest" description="Disordered" evidence="1">
    <location>
        <begin position="663"/>
        <end position="715"/>
    </location>
</feature>
<evidence type="ECO:0000313" key="5">
    <source>
        <dbReference type="Proteomes" id="UP000747110"/>
    </source>
</evidence>
<dbReference type="InterPro" id="IPR053242">
    <property type="entry name" value="PAM2-like_domain"/>
</dbReference>
<feature type="region of interest" description="Disordered" evidence="1">
    <location>
        <begin position="43"/>
        <end position="62"/>
    </location>
</feature>
<dbReference type="InterPro" id="IPR013899">
    <property type="entry name" value="DUF1771"/>
</dbReference>
<dbReference type="PANTHER" id="PTHR46651">
    <property type="entry name" value="POLYADENYLATE-BINDING PROTEIN-INTERACTING PROTEIN 7"/>
    <property type="match status" value="1"/>
</dbReference>
<accession>A0A8J4CP59</accession>
<dbReference type="PROSITE" id="PS50828">
    <property type="entry name" value="SMR"/>
    <property type="match status" value="1"/>
</dbReference>
<dbReference type="AlphaFoldDB" id="A0A8J4CP59"/>
<dbReference type="InterPro" id="IPR036063">
    <property type="entry name" value="Smr_dom_sf"/>
</dbReference>
<evidence type="ECO:0000313" key="3">
    <source>
        <dbReference type="EMBL" id="GIL83809.1"/>
    </source>
</evidence>
<dbReference type="Proteomes" id="UP000722791">
    <property type="component" value="Unassembled WGS sequence"/>
</dbReference>
<evidence type="ECO:0000256" key="1">
    <source>
        <dbReference type="SAM" id="MobiDB-lite"/>
    </source>
</evidence>
<protein>
    <recommendedName>
        <fullName evidence="2">Smr domain-containing protein</fullName>
    </recommendedName>
</protein>
<feature type="region of interest" description="Disordered" evidence="1">
    <location>
        <begin position="400"/>
        <end position="421"/>
    </location>
</feature>
<dbReference type="Pfam" id="PF01713">
    <property type="entry name" value="Smr"/>
    <property type="match status" value="1"/>
</dbReference>
<dbReference type="EMBL" id="BNCQ01000020">
    <property type="protein sequence ID" value="GIM06212.1"/>
    <property type="molecule type" value="Genomic_DNA"/>
</dbReference>
<proteinExistence type="predicted"/>
<dbReference type="SMART" id="SM00463">
    <property type="entry name" value="SMR"/>
    <property type="match status" value="1"/>
</dbReference>
<dbReference type="PANTHER" id="PTHR46651:SF1">
    <property type="entry name" value="SMALL MUTS RELATED FAMILY PROTEIN"/>
    <property type="match status" value="1"/>
</dbReference>
<feature type="domain" description="Smr" evidence="2">
    <location>
        <begin position="726"/>
        <end position="801"/>
    </location>
</feature>
<reference evidence="3" key="1">
    <citation type="journal article" date="2021" name="Proc. Natl. Acad. Sci. U.S.A.">
        <title>Three genomes in the algal genus Volvox reveal the fate of a haploid sex-determining region after a transition to homothallism.</title>
        <authorList>
            <person name="Yamamoto K."/>
            <person name="Hamaji T."/>
            <person name="Kawai-Toyooka H."/>
            <person name="Matsuzaki R."/>
            <person name="Takahashi F."/>
            <person name="Nishimura Y."/>
            <person name="Kawachi M."/>
            <person name="Noguchi H."/>
            <person name="Minakuchi Y."/>
            <person name="Umen J.G."/>
            <person name="Toyoda A."/>
            <person name="Nozaki H."/>
        </authorList>
    </citation>
    <scope>NUCLEOTIDE SEQUENCE</scope>
    <source>
        <strain evidence="4">NIES-3785</strain>
        <strain evidence="3">NIES-3786</strain>
    </source>
</reference>
<comment type="caution">
    <text evidence="3">The sequence shown here is derived from an EMBL/GenBank/DDBJ whole genome shotgun (WGS) entry which is preliminary data.</text>
</comment>
<feature type="compositionally biased region" description="Low complexity" evidence="1">
    <location>
        <begin position="102"/>
        <end position="120"/>
    </location>
</feature>
<dbReference type="EMBL" id="BNCP01000027">
    <property type="protein sequence ID" value="GIL83809.1"/>
    <property type="molecule type" value="Genomic_DNA"/>
</dbReference>
<gene>
    <name evidence="3" type="ORF">Vretifemale_12502</name>
    <name evidence="4" type="ORF">Vretimale_10482</name>
</gene>
<name>A0A8J4CP59_9CHLO</name>
<evidence type="ECO:0000259" key="2">
    <source>
        <dbReference type="PROSITE" id="PS50828"/>
    </source>
</evidence>
<feature type="compositionally biased region" description="Basic residues" evidence="1">
    <location>
        <begin position="682"/>
        <end position="708"/>
    </location>
</feature>
<feature type="compositionally biased region" description="Gly residues" evidence="1">
    <location>
        <begin position="410"/>
        <end position="421"/>
    </location>
</feature>
<feature type="region of interest" description="Disordered" evidence="1">
    <location>
        <begin position="446"/>
        <end position="486"/>
    </location>
</feature>
<sequence>MLNVSAKEFVPAASPKPAAVITIAPAKDSEQRAAEDVVHRAGADKNPVCGSGGTGAALPKPQLSPMAPAFVPRGCGYGKVAAAAMSCSSDSAADTNPPRSVLTPPRSDSTLSSSLPSLDPETPEGYGQEGTWYVEDQAATKCVAYDNGGGGNTSYCYYYPDLQQQGEQQYDECGGYGAVQGEEPAPGNVAYDQYGYGMYDDYTAMSYNNTGMDTLGAPVYYGNTSYTYDGAQQEYDSQYAQGAYFWDESTSAWMYGDAQQYGAAGSGGEYASAAAVGCWPLPSSFQTQPEHMSSEGGAAAGWDSMAAPLSWADDVEASADTGTGGAGADIDVADLELDLGGGEQFRSVEPSDAAELLEMFFPHYAGEALSRLLSRTGGDLTAAFAELAAMERQVGAERAAAVASGRRGGKGPGGRSRRSGGGAAAFELDLEAFPALPPSPSPLALAKMLAPAGPPDRADATAADAGQQPEASEVASDPPAKDAADESITASAVITTAGPGAAAVPSVGRHAADVSAAAASPSRPKLNFASLLRNSHSGPPPYGGWGGCSTSSVAACNGGRGGIRGPRGLVPASAAAAAAAAAAVPWVSTGAAVSSQYLAEREEASMLARARNQCFQQATMAYLSGNKALAKKLGRRGRELNEAMKAAHAAAARRIFAQRNGRAAPGAHNYHNHHSNGNGNHSSKHHPHHHPSRRHQHQHPHPQNPHRQHVGDDGAAAAGVGEGLFVDLHGLHAAEAVAVLEAQIEQARAAGCRILRVCTGAGHHTKGSKTPARLPAAVADALLSNHLTFKTLKPGLLEARL</sequence>
<feature type="region of interest" description="Disordered" evidence="1">
    <location>
        <begin position="89"/>
        <end position="128"/>
    </location>
</feature>
<dbReference type="Proteomes" id="UP000747110">
    <property type="component" value="Unassembled WGS sequence"/>
</dbReference>
<dbReference type="Pfam" id="PF08590">
    <property type="entry name" value="DUF1771"/>
    <property type="match status" value="1"/>
</dbReference>
<dbReference type="SMART" id="SM01162">
    <property type="entry name" value="DUF1771"/>
    <property type="match status" value="1"/>
</dbReference>